<name>A0A9P1H541_9PEZI</name>
<organism evidence="1 2">
    <name type="scientific">Parascedosporium putredinis</name>
    <dbReference type="NCBI Taxonomy" id="1442378"/>
    <lineage>
        <taxon>Eukaryota</taxon>
        <taxon>Fungi</taxon>
        <taxon>Dikarya</taxon>
        <taxon>Ascomycota</taxon>
        <taxon>Pezizomycotina</taxon>
        <taxon>Sordariomycetes</taxon>
        <taxon>Hypocreomycetidae</taxon>
        <taxon>Microascales</taxon>
        <taxon>Microascaceae</taxon>
        <taxon>Parascedosporium</taxon>
    </lineage>
</organism>
<dbReference type="Proteomes" id="UP000838763">
    <property type="component" value="Unassembled WGS sequence"/>
</dbReference>
<dbReference type="EMBL" id="CALLCH030000012">
    <property type="protein sequence ID" value="CAI4215723.1"/>
    <property type="molecule type" value="Genomic_DNA"/>
</dbReference>
<reference evidence="1" key="1">
    <citation type="submission" date="2022-11" db="EMBL/GenBank/DDBJ databases">
        <authorList>
            <person name="Scott C."/>
            <person name="Bruce N."/>
        </authorList>
    </citation>
    <scope>NUCLEOTIDE SEQUENCE</scope>
</reference>
<keyword evidence="2" id="KW-1185">Reference proteome</keyword>
<evidence type="ECO:0000313" key="2">
    <source>
        <dbReference type="Proteomes" id="UP000838763"/>
    </source>
</evidence>
<dbReference type="Gene3D" id="3.40.50.1820">
    <property type="entry name" value="alpha/beta hydrolase"/>
    <property type="match status" value="1"/>
</dbReference>
<gene>
    <name evidence="1" type="ORF">PPNO1_LOCUS5430</name>
</gene>
<dbReference type="OrthoDB" id="2152248at2759"/>
<dbReference type="SUPFAM" id="SSF53474">
    <property type="entry name" value="alpha/beta-Hydrolases"/>
    <property type="match status" value="1"/>
</dbReference>
<evidence type="ECO:0000313" key="1">
    <source>
        <dbReference type="EMBL" id="CAI4215723.1"/>
    </source>
</evidence>
<protein>
    <submittedName>
        <fullName evidence="1">Uncharacterized protein</fullName>
    </submittedName>
</protein>
<accession>A0A9P1H541</accession>
<proteinExistence type="predicted"/>
<sequence>MAGLLVDVYGLEELSTPVRATQVTCLWLHHPRLQTRAIMGAFGRRAVDAWNEKRRSARPDSTAASRGLVALAFDQRNHGSRLVDELANESWKKGNETHALDMMGAPEDDGTSFLGSRHFPRDLVEVCRSADPKGLVFGTTGCDAAPQEPRQEEIAQFFDRTIKGKKFLACSGGADKLVPHSVSEPFMKFFQAAVKGWYKDGGVSVEDRVYEGIGHSFSEGMVRMLWSF</sequence>
<dbReference type="InterPro" id="IPR029058">
    <property type="entry name" value="AB_hydrolase_fold"/>
</dbReference>
<dbReference type="AlphaFoldDB" id="A0A9P1H541"/>
<comment type="caution">
    <text evidence="1">The sequence shown here is derived from an EMBL/GenBank/DDBJ whole genome shotgun (WGS) entry which is preliminary data.</text>
</comment>